<comment type="caution">
    <text evidence="2">The sequence shown here is derived from an EMBL/GenBank/DDBJ whole genome shotgun (WGS) entry which is preliminary data.</text>
</comment>
<feature type="region of interest" description="Disordered" evidence="1">
    <location>
        <begin position="61"/>
        <end position="111"/>
    </location>
</feature>
<evidence type="ECO:0000313" key="3">
    <source>
        <dbReference type="Proteomes" id="UP000324748"/>
    </source>
</evidence>
<keyword evidence="3" id="KW-1185">Reference proteome</keyword>
<feature type="compositionally biased region" description="Basic and acidic residues" evidence="1">
    <location>
        <begin position="61"/>
        <end position="73"/>
    </location>
</feature>
<name>A0A5B0PA83_PUCGR</name>
<protein>
    <submittedName>
        <fullName evidence="2">Uncharacterized protein</fullName>
    </submittedName>
</protein>
<organism evidence="2 3">
    <name type="scientific">Puccinia graminis f. sp. tritici</name>
    <dbReference type="NCBI Taxonomy" id="56615"/>
    <lineage>
        <taxon>Eukaryota</taxon>
        <taxon>Fungi</taxon>
        <taxon>Dikarya</taxon>
        <taxon>Basidiomycota</taxon>
        <taxon>Pucciniomycotina</taxon>
        <taxon>Pucciniomycetes</taxon>
        <taxon>Pucciniales</taxon>
        <taxon>Pucciniaceae</taxon>
        <taxon>Puccinia</taxon>
    </lineage>
</organism>
<dbReference type="AlphaFoldDB" id="A0A5B0PA83"/>
<proteinExistence type="predicted"/>
<accession>A0A5B0PA83</accession>
<dbReference type="Proteomes" id="UP000324748">
    <property type="component" value="Unassembled WGS sequence"/>
</dbReference>
<dbReference type="EMBL" id="VSWC01000066">
    <property type="protein sequence ID" value="KAA1098507.1"/>
    <property type="molecule type" value="Genomic_DNA"/>
</dbReference>
<evidence type="ECO:0000256" key="1">
    <source>
        <dbReference type="SAM" id="MobiDB-lite"/>
    </source>
</evidence>
<evidence type="ECO:0000313" key="2">
    <source>
        <dbReference type="EMBL" id="KAA1098507.1"/>
    </source>
</evidence>
<feature type="region of interest" description="Disordered" evidence="1">
    <location>
        <begin position="1"/>
        <end position="30"/>
    </location>
</feature>
<reference evidence="2 3" key="1">
    <citation type="submission" date="2019-05" db="EMBL/GenBank/DDBJ databases">
        <title>Emergence of the Ug99 lineage of the wheat stem rust pathogen through somatic hybridization.</title>
        <authorList>
            <person name="Li F."/>
            <person name="Upadhyaya N.M."/>
            <person name="Sperschneider J."/>
            <person name="Matny O."/>
            <person name="Nguyen-Phuc H."/>
            <person name="Mago R."/>
            <person name="Raley C."/>
            <person name="Miller M.E."/>
            <person name="Silverstein K.A.T."/>
            <person name="Henningsen E."/>
            <person name="Hirsch C.D."/>
            <person name="Visser B."/>
            <person name="Pretorius Z.A."/>
            <person name="Steffenson B.J."/>
            <person name="Schwessinger B."/>
            <person name="Dodds P.N."/>
            <person name="Figueroa M."/>
        </authorList>
    </citation>
    <scope>NUCLEOTIDE SEQUENCE [LARGE SCALE GENOMIC DNA]</scope>
    <source>
        <strain evidence="2">21-0</strain>
    </source>
</reference>
<sequence length="286" mass="31019">MAVPRSPVAGNVNTNRGGRNSRVAPPAPAVGFEYSPEELVSFTAEQRLWIAEHPRYWELRSQSRDDSDDDFRNPLESPAAGSSTTGTNDDGDTTMNESDGTVKGKSRVAPPVSGLNSLASLSVKTPVPVLTLPAPQITDTKDTSSLTRLHELALRNAAIHGSSSINVYETNVGGLISASQPPSRTPIRTPAAEWRARLHANENWRAGWHANDLQGISLQVGVQGLRVGVQACTPKVFGVRGRTPKLQGPKRIYIYMRLAPRPTHTTQPWVVWVGLGHIAQGFNLDR</sequence>
<gene>
    <name evidence="2" type="ORF">PGT21_036079</name>
</gene>